<dbReference type="GO" id="GO:0005524">
    <property type="term" value="F:ATP binding"/>
    <property type="evidence" value="ECO:0007669"/>
    <property type="project" value="UniProtKB-UniRule"/>
</dbReference>
<dbReference type="InterPro" id="IPR027640">
    <property type="entry name" value="Kinesin-like_fam"/>
</dbReference>
<evidence type="ECO:0000256" key="2">
    <source>
        <dbReference type="ARBA" id="ARBA00022741"/>
    </source>
</evidence>
<evidence type="ECO:0000256" key="8">
    <source>
        <dbReference type="SAM" id="Coils"/>
    </source>
</evidence>
<dbReference type="SMART" id="SM00129">
    <property type="entry name" value="KISc"/>
    <property type="match status" value="1"/>
</dbReference>
<keyword evidence="2 6" id="KW-0547">Nucleotide-binding</keyword>
<feature type="region of interest" description="Disordered" evidence="9">
    <location>
        <begin position="1"/>
        <end position="46"/>
    </location>
</feature>
<dbReference type="Pfam" id="PF00225">
    <property type="entry name" value="Kinesin"/>
    <property type="match status" value="2"/>
</dbReference>
<evidence type="ECO:0000259" key="10">
    <source>
        <dbReference type="PROSITE" id="PS50067"/>
    </source>
</evidence>
<feature type="coiled-coil region" evidence="8">
    <location>
        <begin position="664"/>
        <end position="691"/>
    </location>
</feature>
<keyword evidence="5 6" id="KW-0505">Motor protein</keyword>
<feature type="binding site" evidence="6">
    <location>
        <begin position="295"/>
        <end position="302"/>
    </location>
    <ligand>
        <name>ATP</name>
        <dbReference type="ChEBI" id="CHEBI:30616"/>
    </ligand>
</feature>
<keyword evidence="3 6" id="KW-0067">ATP-binding</keyword>
<feature type="region of interest" description="Disordered" evidence="9">
    <location>
        <begin position="168"/>
        <end position="198"/>
    </location>
</feature>
<feature type="compositionally biased region" description="Polar residues" evidence="9">
    <location>
        <begin position="774"/>
        <end position="783"/>
    </location>
</feature>
<keyword evidence="12" id="KW-1185">Reference proteome</keyword>
<dbReference type="InterPro" id="IPR027417">
    <property type="entry name" value="P-loop_NTPase"/>
</dbReference>
<dbReference type="Proteomes" id="UP001161247">
    <property type="component" value="Chromosome 7"/>
</dbReference>
<evidence type="ECO:0000256" key="9">
    <source>
        <dbReference type="SAM" id="MobiDB-lite"/>
    </source>
</evidence>
<feature type="compositionally biased region" description="Polar residues" evidence="9">
    <location>
        <begin position="60"/>
        <end position="70"/>
    </location>
</feature>
<dbReference type="AlphaFoldDB" id="A0AAV1E3F0"/>
<feature type="compositionally biased region" description="Low complexity" evidence="9">
    <location>
        <begin position="611"/>
        <end position="634"/>
    </location>
</feature>
<evidence type="ECO:0000256" key="1">
    <source>
        <dbReference type="ARBA" id="ARBA00022701"/>
    </source>
</evidence>
<keyword evidence="1 7" id="KW-0493">Microtubule</keyword>
<keyword evidence="4 8" id="KW-0175">Coiled coil</keyword>
<reference evidence="11" key="1">
    <citation type="submission" date="2023-03" db="EMBL/GenBank/DDBJ databases">
        <authorList>
            <person name="Julca I."/>
        </authorList>
    </citation>
    <scope>NUCLEOTIDE SEQUENCE</scope>
</reference>
<dbReference type="GO" id="GO:0007018">
    <property type="term" value="P:microtubule-based movement"/>
    <property type="evidence" value="ECO:0007669"/>
    <property type="project" value="InterPro"/>
</dbReference>
<evidence type="ECO:0000256" key="4">
    <source>
        <dbReference type="ARBA" id="ARBA00023054"/>
    </source>
</evidence>
<dbReference type="InterPro" id="IPR036961">
    <property type="entry name" value="Kinesin_motor_dom_sf"/>
</dbReference>
<evidence type="ECO:0000313" key="12">
    <source>
        <dbReference type="Proteomes" id="UP001161247"/>
    </source>
</evidence>
<dbReference type="GO" id="GO:0005874">
    <property type="term" value="C:microtubule"/>
    <property type="evidence" value="ECO:0007669"/>
    <property type="project" value="UniProtKB-KW"/>
</dbReference>
<accession>A0AAV1E3F0</accession>
<dbReference type="PANTHER" id="PTHR47968:SF13">
    <property type="entry name" value="KINESIN-LIKE PROTEIN KIF19 ISOFORM X1"/>
    <property type="match status" value="1"/>
</dbReference>
<gene>
    <name evidence="11" type="ORF">OLC1_LOCUS20476</name>
</gene>
<feature type="coiled-coil region" evidence="8">
    <location>
        <begin position="583"/>
        <end position="610"/>
    </location>
</feature>
<dbReference type="PRINTS" id="PR00380">
    <property type="entry name" value="KINESINHEAVY"/>
</dbReference>
<feature type="region of interest" description="Disordered" evidence="9">
    <location>
        <begin position="765"/>
        <end position="797"/>
    </location>
</feature>
<dbReference type="InterPro" id="IPR001752">
    <property type="entry name" value="Kinesin_motor_dom"/>
</dbReference>
<organism evidence="11 12">
    <name type="scientific">Oldenlandia corymbosa var. corymbosa</name>
    <dbReference type="NCBI Taxonomy" id="529605"/>
    <lineage>
        <taxon>Eukaryota</taxon>
        <taxon>Viridiplantae</taxon>
        <taxon>Streptophyta</taxon>
        <taxon>Embryophyta</taxon>
        <taxon>Tracheophyta</taxon>
        <taxon>Spermatophyta</taxon>
        <taxon>Magnoliopsida</taxon>
        <taxon>eudicotyledons</taxon>
        <taxon>Gunneridae</taxon>
        <taxon>Pentapetalae</taxon>
        <taxon>asterids</taxon>
        <taxon>lamiids</taxon>
        <taxon>Gentianales</taxon>
        <taxon>Rubiaceae</taxon>
        <taxon>Rubioideae</taxon>
        <taxon>Spermacoceae</taxon>
        <taxon>Hedyotis-Oldenlandia complex</taxon>
        <taxon>Oldenlandia</taxon>
    </lineage>
</organism>
<dbReference type="GO" id="GO:0003777">
    <property type="term" value="F:microtubule motor activity"/>
    <property type="evidence" value="ECO:0007669"/>
    <property type="project" value="InterPro"/>
</dbReference>
<dbReference type="FunFam" id="3.40.850.10:FF:000338">
    <property type="entry name" value="Kinesin-like protein"/>
    <property type="match status" value="1"/>
</dbReference>
<comment type="similarity">
    <text evidence="6 7">Belongs to the TRAFAC class myosin-kinesin ATPase superfamily. Kinesin family.</text>
</comment>
<feature type="compositionally biased region" description="Basic and acidic residues" evidence="9">
    <location>
        <begin position="175"/>
        <end position="197"/>
    </location>
</feature>
<feature type="region of interest" description="Disordered" evidence="9">
    <location>
        <begin position="611"/>
        <end position="653"/>
    </location>
</feature>
<dbReference type="EMBL" id="OX459124">
    <property type="protein sequence ID" value="CAI9113463.1"/>
    <property type="molecule type" value="Genomic_DNA"/>
</dbReference>
<feature type="compositionally biased region" description="Basic and acidic residues" evidence="9">
    <location>
        <begin position="20"/>
        <end position="31"/>
    </location>
</feature>
<dbReference type="SUPFAM" id="SSF52540">
    <property type="entry name" value="P-loop containing nucleoside triphosphate hydrolases"/>
    <property type="match status" value="1"/>
</dbReference>
<feature type="compositionally biased region" description="Polar residues" evidence="9">
    <location>
        <begin position="1"/>
        <end position="10"/>
    </location>
</feature>
<dbReference type="PROSITE" id="PS50067">
    <property type="entry name" value="KINESIN_MOTOR_2"/>
    <property type="match status" value="1"/>
</dbReference>
<evidence type="ECO:0000256" key="3">
    <source>
        <dbReference type="ARBA" id="ARBA00022840"/>
    </source>
</evidence>
<evidence type="ECO:0000256" key="6">
    <source>
        <dbReference type="PROSITE-ProRule" id="PRU00283"/>
    </source>
</evidence>
<dbReference type="GO" id="GO:0008017">
    <property type="term" value="F:microtubule binding"/>
    <property type="evidence" value="ECO:0007669"/>
    <property type="project" value="InterPro"/>
</dbReference>
<feature type="domain" description="Kinesin motor" evidence="10">
    <location>
        <begin position="203"/>
        <end position="560"/>
    </location>
</feature>
<name>A0AAV1E3F0_OLDCO</name>
<feature type="compositionally biased region" description="Basic and acidic residues" evidence="9">
    <location>
        <begin position="88"/>
        <end position="100"/>
    </location>
</feature>
<dbReference type="PROSITE" id="PS00411">
    <property type="entry name" value="KINESIN_MOTOR_1"/>
    <property type="match status" value="1"/>
</dbReference>
<dbReference type="Gene3D" id="3.40.850.10">
    <property type="entry name" value="Kinesin motor domain"/>
    <property type="match status" value="1"/>
</dbReference>
<evidence type="ECO:0000256" key="7">
    <source>
        <dbReference type="RuleBase" id="RU000394"/>
    </source>
</evidence>
<dbReference type="InterPro" id="IPR019821">
    <property type="entry name" value="Kinesin_motor_CS"/>
</dbReference>
<evidence type="ECO:0000313" key="11">
    <source>
        <dbReference type="EMBL" id="CAI9113463.1"/>
    </source>
</evidence>
<sequence>MPVSTRSQVVVHQLQDDSCQEQRKREIKDQEESQMVNLGRNPHHGLKEKMRALTVLYEQQKQASNPVKNPTSKHEEPRFSTHPSVDLLDSKRKNEKELEESKPICHVMRENVMPNSTLTRNFVMPQPCDAEDAKENVALGAGNDQIVGLSRPRNVNISRTVARKLSMGGNVVPHSEPRGVKRGNEHDLETASEKQENDGNGSRILVFVRLRPMAKKEKEAGSRCCVRIVNKRDVFLTEFASENDYLRLKRVRGRHFTFDSAFPDSTTQLEVYSTTTAELVEAVLQGKNGSVFCYGATGAGKTHTMLGTVENPGVMVLAIKDLFNKIRQRSFEGNHVVQLSYLEVYNETVRDLLSPGRPLVLREDKHGIVAAGLTQYRAYSTDEVMALLQQGNRNRTTEPTRANETSSRSHAILQVISLQISISLVCYITFLIVSFLLCHTQVLVEYKVKDASNMVVQRVGKLSLIDLAGSERALATDQRTLRSLEGANINRSLLALSSCINALVEGKKHIPYRNSKLTQLLKDSLGGACNTVMIANISPSNLSFGETQNTLHWADRAKEIRTKTCDANEVQIPDSETDQTKLLLELQKENRELRMQLARQQQKLLTVQAQTLAANSSPTPSTTSSLLSPAPASAQPHEKRKPRPSFLGGNCFTPESKKKGADVTVLLRKTVKELEAEIGRLKKDHALQIKQKDDFIRQLSQKGSKLPGTGGEGGRRIVTRASARPKQQPPQGELKSPSHRFLSPAPTAKKRSFWDIAMNSPSVATLNGRKTRSHVSSEATTAAPSMLLQPGFARQRP</sequence>
<dbReference type="PANTHER" id="PTHR47968">
    <property type="entry name" value="CENTROMERE PROTEIN E"/>
    <property type="match status" value="1"/>
</dbReference>
<feature type="region of interest" description="Disordered" evidence="9">
    <location>
        <begin position="60"/>
        <end position="100"/>
    </location>
</feature>
<feature type="region of interest" description="Disordered" evidence="9">
    <location>
        <begin position="720"/>
        <end position="747"/>
    </location>
</feature>
<evidence type="ECO:0000256" key="5">
    <source>
        <dbReference type="ARBA" id="ARBA00023175"/>
    </source>
</evidence>
<protein>
    <recommendedName>
        <fullName evidence="7">Kinesin-like protein</fullName>
    </recommendedName>
</protein>
<proteinExistence type="inferred from homology"/>